<comment type="caution">
    <text evidence="9">The sequence shown here is derived from an EMBL/GenBank/DDBJ whole genome shotgun (WGS) entry which is preliminary data.</text>
</comment>
<proteinExistence type="inferred from homology"/>
<dbReference type="InterPro" id="IPR034005">
    <property type="entry name" value="M3A_DCP"/>
</dbReference>
<dbReference type="PANTHER" id="PTHR43660">
    <property type="entry name" value="DIPEPTIDYL CARBOXYPEPTIDASE"/>
    <property type="match status" value="1"/>
</dbReference>
<dbReference type="CDD" id="cd06456">
    <property type="entry name" value="M3A_DCP"/>
    <property type="match status" value="1"/>
</dbReference>
<name>A0A0P7XXM6_9HYPH</name>
<dbReference type="Pfam" id="PF01432">
    <property type="entry name" value="Peptidase_M3"/>
    <property type="match status" value="1"/>
</dbReference>
<comment type="cofactor">
    <cofactor evidence="7">
        <name>Zn(2+)</name>
        <dbReference type="ChEBI" id="CHEBI:29105"/>
    </cofactor>
    <text evidence="7">Binds 1 zinc ion.</text>
</comment>
<evidence type="ECO:0000259" key="8">
    <source>
        <dbReference type="Pfam" id="PF01432"/>
    </source>
</evidence>
<dbReference type="AlphaFoldDB" id="A0A0P7XXM6"/>
<dbReference type="PATRIC" id="fig|1653334.4.peg.820"/>
<dbReference type="GO" id="GO:0004180">
    <property type="term" value="F:carboxypeptidase activity"/>
    <property type="evidence" value="ECO:0007669"/>
    <property type="project" value="TreeGrafter"/>
</dbReference>
<reference evidence="9 11" key="1">
    <citation type="submission" date="2015-09" db="EMBL/GenBank/DDBJ databases">
        <title>Identification and resolution of microdiversity through metagenomic sequencing of parallel consortia.</title>
        <authorList>
            <person name="Nelson W.C."/>
            <person name="Romine M.F."/>
            <person name="Lindemann S.R."/>
        </authorList>
    </citation>
    <scope>NUCLEOTIDE SEQUENCE [LARGE SCALE GENOMIC DNA]</scope>
    <source>
        <strain evidence="9">HL-109</strain>
    </source>
</reference>
<keyword evidence="2 7" id="KW-0645">Protease</keyword>
<evidence type="ECO:0000313" key="11">
    <source>
        <dbReference type="Proteomes" id="UP000050497"/>
    </source>
</evidence>
<evidence type="ECO:0000256" key="5">
    <source>
        <dbReference type="ARBA" id="ARBA00022833"/>
    </source>
</evidence>
<dbReference type="GO" id="GO:0005829">
    <property type="term" value="C:cytosol"/>
    <property type="evidence" value="ECO:0007669"/>
    <property type="project" value="TreeGrafter"/>
</dbReference>
<dbReference type="EMBL" id="LJSX01000031">
    <property type="protein sequence ID" value="KPQ09254.1"/>
    <property type="molecule type" value="Genomic_DNA"/>
</dbReference>
<dbReference type="OrthoDB" id="9773538at2"/>
<dbReference type="GO" id="GO:0046872">
    <property type="term" value="F:metal ion binding"/>
    <property type="evidence" value="ECO:0007669"/>
    <property type="project" value="UniProtKB-UniRule"/>
</dbReference>
<dbReference type="GO" id="GO:0006508">
    <property type="term" value="P:proteolysis"/>
    <property type="evidence" value="ECO:0007669"/>
    <property type="project" value="UniProtKB-KW"/>
</dbReference>
<dbReference type="RefSeq" id="WP_074445652.1">
    <property type="nucleotide sequence ID" value="NZ_FMBM01000002.1"/>
</dbReference>
<dbReference type="Gene3D" id="1.10.1370.10">
    <property type="entry name" value="Neurolysin, domain 3"/>
    <property type="match status" value="1"/>
</dbReference>
<reference evidence="10 12" key="2">
    <citation type="submission" date="2016-08" db="EMBL/GenBank/DDBJ databases">
        <authorList>
            <person name="Varghese N."/>
            <person name="Submissions Spin"/>
        </authorList>
    </citation>
    <scope>NUCLEOTIDE SEQUENCE [LARGE SCALE GENOMIC DNA]</scope>
    <source>
        <strain evidence="10 12">HL-109</strain>
    </source>
</reference>
<organism evidence="9 11">
    <name type="scientific">Saliniramus fredricksonii</name>
    <dbReference type="NCBI Taxonomy" id="1653334"/>
    <lineage>
        <taxon>Bacteria</taxon>
        <taxon>Pseudomonadati</taxon>
        <taxon>Pseudomonadota</taxon>
        <taxon>Alphaproteobacteria</taxon>
        <taxon>Hyphomicrobiales</taxon>
        <taxon>Salinarimonadaceae</taxon>
        <taxon>Saliniramus</taxon>
    </lineage>
</organism>
<dbReference type="InterPro" id="IPR045090">
    <property type="entry name" value="Pept_M3A_M3B"/>
</dbReference>
<keyword evidence="3 7" id="KW-0479">Metal-binding</keyword>
<dbReference type="Proteomes" id="UP000182800">
    <property type="component" value="Unassembled WGS sequence"/>
</dbReference>
<dbReference type="Gene3D" id="3.40.390.10">
    <property type="entry name" value="Collagenase (Catalytic Domain)"/>
    <property type="match status" value="1"/>
</dbReference>
<evidence type="ECO:0000313" key="12">
    <source>
        <dbReference type="Proteomes" id="UP000182800"/>
    </source>
</evidence>
<dbReference type="InterPro" id="IPR024079">
    <property type="entry name" value="MetalloPept_cat_dom_sf"/>
</dbReference>
<evidence type="ECO:0000256" key="1">
    <source>
        <dbReference type="ARBA" id="ARBA00006040"/>
    </source>
</evidence>
<keyword evidence="6 7" id="KW-0482">Metalloprotease</keyword>
<evidence type="ECO:0000256" key="6">
    <source>
        <dbReference type="ARBA" id="ARBA00023049"/>
    </source>
</evidence>
<protein>
    <submittedName>
        <fullName evidence="9">Peptidyl-dipeptidase Dcp</fullName>
    </submittedName>
</protein>
<evidence type="ECO:0000313" key="9">
    <source>
        <dbReference type="EMBL" id="KPQ09254.1"/>
    </source>
</evidence>
<dbReference type="SUPFAM" id="SSF55486">
    <property type="entry name" value="Metalloproteases ('zincins'), catalytic domain"/>
    <property type="match status" value="1"/>
</dbReference>
<gene>
    <name evidence="9" type="primary">dcp</name>
    <name evidence="10" type="ORF">GA0071312_3067</name>
    <name evidence="9" type="ORF">HLUCCO17_15585</name>
</gene>
<comment type="similarity">
    <text evidence="1 7">Belongs to the peptidase M3 family.</text>
</comment>
<keyword evidence="4 7" id="KW-0378">Hydrolase</keyword>
<dbReference type="PANTHER" id="PTHR43660:SF1">
    <property type="entry name" value="DIPEPTIDYL CARBOXYPEPTIDASE"/>
    <property type="match status" value="1"/>
</dbReference>
<dbReference type="EMBL" id="FMBM01000002">
    <property type="protein sequence ID" value="SCC82091.1"/>
    <property type="molecule type" value="Genomic_DNA"/>
</dbReference>
<evidence type="ECO:0000313" key="10">
    <source>
        <dbReference type="EMBL" id="SCC82091.1"/>
    </source>
</evidence>
<dbReference type="InterPro" id="IPR024077">
    <property type="entry name" value="Neurolysin/TOP_dom2"/>
</dbReference>
<evidence type="ECO:0000256" key="3">
    <source>
        <dbReference type="ARBA" id="ARBA00022723"/>
    </source>
</evidence>
<dbReference type="FunFam" id="3.40.390.10:FF:000009">
    <property type="entry name" value="Oligopeptidase A"/>
    <property type="match status" value="1"/>
</dbReference>
<evidence type="ECO:0000256" key="4">
    <source>
        <dbReference type="ARBA" id="ARBA00022801"/>
    </source>
</evidence>
<dbReference type="GO" id="GO:0004222">
    <property type="term" value="F:metalloendopeptidase activity"/>
    <property type="evidence" value="ECO:0007669"/>
    <property type="project" value="InterPro"/>
</dbReference>
<feature type="domain" description="Peptidase M3A/M3B catalytic" evidence="8">
    <location>
        <begin position="234"/>
        <end position="680"/>
    </location>
</feature>
<dbReference type="STRING" id="1653334.GA0071312_3067"/>
<dbReference type="Gene3D" id="1.10.1370.40">
    <property type="match status" value="1"/>
</dbReference>
<dbReference type="Proteomes" id="UP000050497">
    <property type="component" value="Unassembled WGS sequence"/>
</dbReference>
<evidence type="ECO:0000256" key="2">
    <source>
        <dbReference type="ARBA" id="ARBA00022670"/>
    </source>
</evidence>
<accession>A0A0P7XXM6</accession>
<keyword evidence="12" id="KW-1185">Reference proteome</keyword>
<sequence>MQDVAANPLLADWDTPFAAPPFAKIAPEHFPPAFEIALAEHRGEVDAIRDQAVDPDFDNTIAAMERAGERLKRTAGVFFNLSGAHTNPEIQKIEREIAPKLSRHSSAIYLDPKLFARIAAIFEARESAGLTPEQIRLVERYHLGFTRAGAHLGEAERARLAEIAQRLAELGTAFSQNVLADESGFTLMLEGAADLAGLPDFVIRAAARAARDRGLGEGRYVITLARSSIEPFLQFSSRRDLREKAFRGWTMRGDGTAHDNAAIMSETLRLRDERAKLLGYADYAAYKLDDTMAKTPEAVADLLSRVWQPAVARADAEREALAALARAEGANDAIAPWDWRYYAEKERQRAHALEEAEIKPYFQLDNIIQAAFHVAQRLFGLQFTPRDDVPVYHPDIRAWEVRDADGAHMGLFYGDYFARASKRSGAWASSYRGQRNLDERVRPIIVNVMNFSAPAEGEPALLSFDDARTLFHEFGHALHGLLSDVTYPSLAGTNVSRDFVELPSQLYEHWLEVPEILERFAVHARTGKPMPAELRDRLAAARNFNQGFATVEYCASALVDLDMHANAADAAADPIAFERAALARIGMPDAIEMRHRSPHFQHIFAGEGYSAGYYSYLWSEVLDADAFAAFTEAGDPFDPQVARRLHDFIYAAGNLRDPEDAYRGFRDRLPDVGPLLEKRGLA</sequence>
<evidence type="ECO:0000256" key="7">
    <source>
        <dbReference type="RuleBase" id="RU003435"/>
    </source>
</evidence>
<dbReference type="InterPro" id="IPR001567">
    <property type="entry name" value="Pept_M3A_M3B_dom"/>
</dbReference>
<keyword evidence="5 7" id="KW-0862">Zinc</keyword>